<feature type="region of interest" description="Disordered" evidence="5">
    <location>
        <begin position="1"/>
        <end position="20"/>
    </location>
</feature>
<evidence type="ECO:0000259" key="6">
    <source>
        <dbReference type="SMART" id="SM01313"/>
    </source>
</evidence>
<evidence type="ECO:0000256" key="2">
    <source>
        <dbReference type="ARBA" id="ARBA00022448"/>
    </source>
</evidence>
<keyword evidence="2" id="KW-0813">Transport</keyword>
<dbReference type="PANTHER" id="PTHR16092:SF14">
    <property type="entry name" value="EXOCYST COMPLEX COMPONENT 1 ISOFORM X1"/>
    <property type="match status" value="1"/>
</dbReference>
<dbReference type="InterPro" id="IPR019160">
    <property type="entry name" value="Sec3_CC"/>
</dbReference>
<feature type="domain" description="Exocyst complex component Sec3 PIP2-binding N-terminal" evidence="6">
    <location>
        <begin position="70"/>
        <end position="167"/>
    </location>
</feature>
<dbReference type="GO" id="GO:0006893">
    <property type="term" value="P:Golgi to plasma membrane transport"/>
    <property type="evidence" value="ECO:0007669"/>
    <property type="project" value="TreeGrafter"/>
</dbReference>
<dbReference type="Pfam" id="PF20654">
    <property type="entry name" value="Sec3_C-term"/>
    <property type="match status" value="1"/>
</dbReference>
<proteinExistence type="inferred from homology"/>
<dbReference type="GO" id="GO:0000145">
    <property type="term" value="C:exocyst"/>
    <property type="evidence" value="ECO:0007669"/>
    <property type="project" value="InterPro"/>
</dbReference>
<evidence type="ECO:0000256" key="4">
    <source>
        <dbReference type="ARBA" id="ARBA00023054"/>
    </source>
</evidence>
<feature type="compositionally biased region" description="Basic and acidic residues" evidence="5">
    <location>
        <begin position="587"/>
        <end position="603"/>
    </location>
</feature>
<feature type="region of interest" description="Disordered" evidence="5">
    <location>
        <begin position="189"/>
        <end position="472"/>
    </location>
</feature>
<evidence type="ECO:0000256" key="1">
    <source>
        <dbReference type="ARBA" id="ARBA00006518"/>
    </source>
</evidence>
<feature type="compositionally biased region" description="Basic and acidic residues" evidence="5">
    <location>
        <begin position="320"/>
        <end position="330"/>
    </location>
</feature>
<dbReference type="InterPro" id="IPR048628">
    <property type="entry name" value="Sec3_C"/>
</dbReference>
<organism evidence="7 8">
    <name type="scientific">Metarhizium rileyi (strain RCEF 4871)</name>
    <name type="common">Nomuraea rileyi</name>
    <dbReference type="NCBI Taxonomy" id="1649241"/>
    <lineage>
        <taxon>Eukaryota</taxon>
        <taxon>Fungi</taxon>
        <taxon>Dikarya</taxon>
        <taxon>Ascomycota</taxon>
        <taxon>Pezizomycotina</taxon>
        <taxon>Sordariomycetes</taxon>
        <taxon>Hypocreomycetidae</taxon>
        <taxon>Hypocreales</taxon>
        <taxon>Clavicipitaceae</taxon>
        <taxon>Metarhizium</taxon>
    </lineage>
</organism>
<reference evidence="8" key="1">
    <citation type="submission" date="2018-12" db="EMBL/GenBank/DDBJ databases">
        <title>The complete genome of Metarhizium rileyi, a key fungal pathogen of Lepidoptera.</title>
        <authorList>
            <person name="Binneck E."/>
            <person name="Lastra C.C.L."/>
            <person name="Sosa-Gomez D.R."/>
        </authorList>
    </citation>
    <scope>NUCLEOTIDE SEQUENCE [LARGE SCALE GENOMIC DNA]</scope>
    <source>
        <strain evidence="8">Cep018-CH2</strain>
    </source>
</reference>
<dbReference type="GO" id="GO:0006887">
    <property type="term" value="P:exocytosis"/>
    <property type="evidence" value="ECO:0007669"/>
    <property type="project" value="UniProtKB-KW"/>
</dbReference>
<dbReference type="SMART" id="SM01313">
    <property type="entry name" value="Sec3-PIP2_bind"/>
    <property type="match status" value="1"/>
</dbReference>
<feature type="compositionally biased region" description="Basic and acidic residues" evidence="5">
    <location>
        <begin position="344"/>
        <end position="367"/>
    </location>
</feature>
<protein>
    <recommendedName>
        <fullName evidence="6">Exocyst complex component Sec3 PIP2-binding N-terminal domain-containing protein</fullName>
    </recommendedName>
</protein>
<dbReference type="GO" id="GO:0005886">
    <property type="term" value="C:plasma membrane"/>
    <property type="evidence" value="ECO:0007669"/>
    <property type="project" value="TreeGrafter"/>
</dbReference>
<feature type="region of interest" description="Disordered" evidence="5">
    <location>
        <begin position="967"/>
        <end position="988"/>
    </location>
</feature>
<name>A0A5C6GCA2_METRR</name>
<feature type="region of interest" description="Disordered" evidence="5">
    <location>
        <begin position="496"/>
        <end position="607"/>
    </location>
</feature>
<feature type="compositionally biased region" description="Polar residues" evidence="5">
    <location>
        <begin position="255"/>
        <end position="267"/>
    </location>
</feature>
<feature type="compositionally biased region" description="Polar residues" evidence="5">
    <location>
        <begin position="279"/>
        <end position="309"/>
    </location>
</feature>
<feature type="compositionally biased region" description="Low complexity" evidence="5">
    <location>
        <begin position="190"/>
        <end position="201"/>
    </location>
</feature>
<dbReference type="Pfam" id="PF09763">
    <property type="entry name" value="Sec3_CC"/>
    <property type="match status" value="1"/>
</dbReference>
<dbReference type="EMBL" id="SBHS01000009">
    <property type="protein sequence ID" value="TWU75029.1"/>
    <property type="molecule type" value="Genomic_DNA"/>
</dbReference>
<dbReference type="Gene3D" id="2.30.29.90">
    <property type="match status" value="1"/>
</dbReference>
<feature type="region of interest" description="Disordered" evidence="5">
    <location>
        <begin position="52"/>
        <end position="71"/>
    </location>
</feature>
<comment type="caution">
    <text evidence="7">The sequence shown here is derived from an EMBL/GenBank/DDBJ whole genome shotgun (WGS) entry which is preliminary data.</text>
</comment>
<dbReference type="Proteomes" id="UP000317257">
    <property type="component" value="Unassembled WGS sequence"/>
</dbReference>
<comment type="similarity">
    <text evidence="1">Belongs to the SEC3 family.</text>
</comment>
<keyword evidence="4" id="KW-0175">Coiled coil</keyword>
<accession>A0A5C6GCA2</accession>
<keyword evidence="3" id="KW-0268">Exocytosis</keyword>
<evidence type="ECO:0000313" key="7">
    <source>
        <dbReference type="EMBL" id="TWU75029.1"/>
    </source>
</evidence>
<dbReference type="PANTHER" id="PTHR16092">
    <property type="entry name" value="SEC3/SYNTAXIN-RELATED"/>
    <property type="match status" value="1"/>
</dbReference>
<sequence length="1393" mass="153781">MDRANGAGPGAISASRAERFEDEKRRIIESCFSKQDTDGSLVETYITHIRTLEYSSHPSTPPPPQARTPEAEKARAIIVAVRRSGRVRMHKSKENTNGTFSIGKTWNLDDLTQIASFTGPQVKPTNREWAGDTGFLVTLGKPYYWQAQTDKEKKFFIASLIKIYGKYTGGKTPELVGFEQKELDQVLGAGRRPVPGSSRPPTLEQTTSQQSATSGLSAPSVPPITTASPLQPPTSSTPDPVRFQKSPVTMRHPLNGSNSPAGSFDSSLSRDRPGPRWTDQGNKSQDSVANSFTTARSDTSSQPPRSRNGMNGPGAIGRFADSREPSEPPHEPLPTHSPQGSHSSEGKPPPERRRPPMDPSRPHDRDLVPPPLNSPTVRRDPVPPPLRSNDRLSPRTDAAQTPPIAGERATPAPVVPLLDKSESDSNKPEIAVDSTNNSGTALPLAASNDAASVTEAASGPEDARPGLGPMIRQKKSRGDIAGALWKAASAASAASIFRPRPGGAGDRLRQVQMKPEGPDGITGVVPAPPRPVTPDLPKSVSAPIETSNQSPKIAVDESLASTATPSAVPEVTLTVPNASQATTVEPDQAKEAKKDEPAKETPRRSIVTGNDAKYLQNLGVDPSLLDERSEEFGKWLDYFGWVPGQEMRSHSTEEVKADLEREINRAQAGGWLARFQEEDDRVEAIKRGIDLAMGECEELDSLLTLYSVELSTLSDDITYIEAQGQGLQVQTANQKLLKQELESLLATCAITAGDLEALRLAPLESSRGLEDVEATLVTLFRAMIKIDPSLGSDEQATSSSSDAGDTPAFNTDYDNMRIVQEKKQMYLQQSAFFMQRLIDFMARLFDEAYAGSKRALEGALSKKVDSSHYDAGRELLWKYSPLMLYARDVDLNSWNRLIQIYQDKSHPLYKGQFQNVISIWRKNARKATGEESELLFSSQVEKQQEGVATAARKMTVKRSQTLARALRSPLADSGNRANPEKSPTADSRSFPYEVFSGVLDDLLPLVEMEQNFIIDFFHATTLEQGDFTDAVAANAPRDRRGGDLKRHRLMEPDRDLARRVTRSMEVIFAFLESELQRLVEWVVAQDPLQGVGVLAALEKKLSEISQSNQDYLNTLLQKLHSLLESRFSKFVEEQIKAIEETKVKINKRKGVISFFRVFPSFMTAVENMVSGLDPSLALRRMIDREYDRVLKSMFDSLMVIARERPAVVGVSSGPADPEDKEALNFHILLIENMNHFLEDTDTRGLEVLEEWKDQANTEYHEHMGMYLNAVMRRPLGKLLDYLENIEAQIQTGKTPTAIARQPSNDKAIFNKILGNFDSKEVRKGVEALRKRVEKHFGDADDPALSRALVAKVTSECEKFYVDVETRIGQVTTDVYGGDVPFEWPRADVKLAFR</sequence>
<dbReference type="FunFam" id="2.30.29.90:FF:000003">
    <property type="entry name" value="Exocyst complex component Sec3"/>
    <property type="match status" value="1"/>
</dbReference>
<feature type="compositionally biased region" description="Polar residues" evidence="5">
    <location>
        <begin position="574"/>
        <end position="585"/>
    </location>
</feature>
<dbReference type="InterPro" id="IPR028258">
    <property type="entry name" value="Sec3-PIP2_bind"/>
</dbReference>
<evidence type="ECO:0000256" key="3">
    <source>
        <dbReference type="ARBA" id="ARBA00022483"/>
    </source>
</evidence>
<feature type="compositionally biased region" description="Polar residues" evidence="5">
    <location>
        <begin position="203"/>
        <end position="238"/>
    </location>
</feature>
<gene>
    <name evidence="7" type="ORF">ED733_006293</name>
</gene>
<evidence type="ECO:0000313" key="8">
    <source>
        <dbReference type="Proteomes" id="UP000317257"/>
    </source>
</evidence>
<dbReference type="GO" id="GO:0005546">
    <property type="term" value="F:phosphatidylinositol-4,5-bisphosphate binding"/>
    <property type="evidence" value="ECO:0007669"/>
    <property type="project" value="TreeGrafter"/>
</dbReference>
<evidence type="ECO:0000256" key="5">
    <source>
        <dbReference type="SAM" id="MobiDB-lite"/>
    </source>
</evidence>
<dbReference type="Pfam" id="PF15277">
    <property type="entry name" value="Sec3-PIP2_bind"/>
    <property type="match status" value="1"/>
</dbReference>
<dbReference type="CDD" id="cd13315">
    <property type="entry name" value="PH_Sec3"/>
    <property type="match status" value="1"/>
</dbReference>